<dbReference type="Gramene" id="EME28319">
    <property type="protein sequence ID" value="EME28319"/>
    <property type="gene ID" value="Gasu_41660"/>
</dbReference>
<evidence type="ECO:0000313" key="10">
    <source>
        <dbReference type="EMBL" id="EME28319.1"/>
    </source>
</evidence>
<comment type="similarity">
    <text evidence="8">Belongs to the HSF family.</text>
</comment>
<dbReference type="OrthoDB" id="60033at2759"/>
<feature type="domain" description="HSF-type DNA-binding" evidence="9">
    <location>
        <begin position="74"/>
        <end position="98"/>
    </location>
</feature>
<evidence type="ECO:0000256" key="5">
    <source>
        <dbReference type="ARBA" id="ARBA00023125"/>
    </source>
</evidence>
<keyword evidence="7" id="KW-0539">Nucleus</keyword>
<dbReference type="Pfam" id="PF00447">
    <property type="entry name" value="HSF_DNA-bind"/>
    <property type="match status" value="1"/>
</dbReference>
<dbReference type="InterPro" id="IPR036388">
    <property type="entry name" value="WH-like_DNA-bd_sf"/>
</dbReference>
<accession>M2XY06</accession>
<dbReference type="Proteomes" id="UP000030680">
    <property type="component" value="Unassembled WGS sequence"/>
</dbReference>
<dbReference type="InterPro" id="IPR036390">
    <property type="entry name" value="WH_DNA-bd_sf"/>
</dbReference>
<evidence type="ECO:0000256" key="7">
    <source>
        <dbReference type="ARBA" id="ARBA00023242"/>
    </source>
</evidence>
<dbReference type="STRING" id="130081.M2XY06"/>
<dbReference type="eggNOG" id="KOG0627">
    <property type="taxonomic scope" value="Eukaryota"/>
</dbReference>
<dbReference type="PRINTS" id="PR00056">
    <property type="entry name" value="HSFDOMAIN"/>
</dbReference>
<dbReference type="GO" id="GO:0005634">
    <property type="term" value="C:nucleus"/>
    <property type="evidence" value="ECO:0007669"/>
    <property type="project" value="UniProtKB-SubCell"/>
</dbReference>
<sequence length="392" mass="45586">MSWRNVVSQTEASCWNTSHSDNTSETHTEQVITPFLSKLYDLLAESSNSSFVHWIHSGDCFEVFRPTEFAHQVLPNYYKHNNFSSFIRQLNQYGFRKIDKERWLFQHPCFKRGRKDLLSRIGRRKSNQKQKLANNMIERTTMSGSEEDIKSGTTTDILGDYSESPTQWKSSAKHIDSPVTKSGKDRWEWLCRELVSSKERQRRLSYIIQLDEQKVESLERQLWWMKKCMSDYVEQYSHSHSNLDTNNTTSLNKETGRLSCQGKAYLLHQGLSTKDTHMDETYLPALGELWDKEFDILPKKNVLQMDDDIFQSDVCCCMEREKEGYEISSLKKVHPISVPCQRHNTMEDVELESLSEQSTQYTACFRKWQLDNGGHVDMSSLSGSIGNSECSS</sequence>
<keyword evidence="11" id="KW-1185">Reference proteome</keyword>
<keyword evidence="4" id="KW-0805">Transcription regulation</keyword>
<name>M2XY06_GALSU</name>
<evidence type="ECO:0000256" key="8">
    <source>
        <dbReference type="RuleBase" id="RU004020"/>
    </source>
</evidence>
<reference evidence="11" key="1">
    <citation type="journal article" date="2013" name="Science">
        <title>Gene transfer from bacteria and archaea facilitated evolution of an extremophilic eukaryote.</title>
        <authorList>
            <person name="Schonknecht G."/>
            <person name="Chen W.H."/>
            <person name="Ternes C.M."/>
            <person name="Barbier G.G."/>
            <person name="Shrestha R.P."/>
            <person name="Stanke M."/>
            <person name="Brautigam A."/>
            <person name="Baker B.J."/>
            <person name="Banfield J.F."/>
            <person name="Garavito R.M."/>
            <person name="Carr K."/>
            <person name="Wilkerson C."/>
            <person name="Rensing S.A."/>
            <person name="Gagneul D."/>
            <person name="Dickenson N.E."/>
            <person name="Oesterhelt C."/>
            <person name="Lercher M.J."/>
            <person name="Weber A.P."/>
        </authorList>
    </citation>
    <scope>NUCLEOTIDE SEQUENCE [LARGE SCALE GENOMIC DNA]</scope>
    <source>
        <strain evidence="11">074W</strain>
    </source>
</reference>
<dbReference type="GO" id="GO:0003700">
    <property type="term" value="F:DNA-binding transcription factor activity"/>
    <property type="evidence" value="ECO:0007669"/>
    <property type="project" value="InterPro"/>
</dbReference>
<dbReference type="PANTHER" id="PTHR10015:SF206">
    <property type="entry name" value="HSF-TYPE DNA-BINDING DOMAIN-CONTAINING PROTEIN"/>
    <property type="match status" value="1"/>
</dbReference>
<keyword evidence="3" id="KW-0597">Phosphoprotein</keyword>
<evidence type="ECO:0000259" key="9">
    <source>
        <dbReference type="PROSITE" id="PS00434"/>
    </source>
</evidence>
<gene>
    <name evidence="10" type="ORF">Gasu_41660</name>
</gene>
<evidence type="ECO:0000256" key="3">
    <source>
        <dbReference type="ARBA" id="ARBA00022553"/>
    </source>
</evidence>
<evidence type="ECO:0000256" key="4">
    <source>
        <dbReference type="ARBA" id="ARBA00023015"/>
    </source>
</evidence>
<comment type="subunit">
    <text evidence="2">Homotrimer.</text>
</comment>
<keyword evidence="10" id="KW-0346">Stress response</keyword>
<dbReference type="PROSITE" id="PS00434">
    <property type="entry name" value="HSF_DOMAIN"/>
    <property type="match status" value="1"/>
</dbReference>
<dbReference type="Gene3D" id="1.10.10.10">
    <property type="entry name" value="Winged helix-like DNA-binding domain superfamily/Winged helix DNA-binding domain"/>
    <property type="match status" value="1"/>
</dbReference>
<evidence type="ECO:0000256" key="2">
    <source>
        <dbReference type="ARBA" id="ARBA00011233"/>
    </source>
</evidence>
<protein>
    <submittedName>
        <fullName evidence="10">Heat shock transcription</fullName>
    </submittedName>
</protein>
<dbReference type="GO" id="GO:0043565">
    <property type="term" value="F:sequence-specific DNA binding"/>
    <property type="evidence" value="ECO:0007669"/>
    <property type="project" value="InterPro"/>
</dbReference>
<keyword evidence="6" id="KW-0804">Transcription</keyword>
<dbReference type="KEGG" id="gsl:Gasu_41660"/>
<dbReference type="SUPFAM" id="SSF46785">
    <property type="entry name" value="Winged helix' DNA-binding domain"/>
    <property type="match status" value="1"/>
</dbReference>
<dbReference type="SMART" id="SM00415">
    <property type="entry name" value="HSF"/>
    <property type="match status" value="1"/>
</dbReference>
<dbReference type="AlphaFoldDB" id="M2XY06"/>
<dbReference type="EMBL" id="KB454521">
    <property type="protein sequence ID" value="EME28319.1"/>
    <property type="molecule type" value="Genomic_DNA"/>
</dbReference>
<evidence type="ECO:0000313" key="11">
    <source>
        <dbReference type="Proteomes" id="UP000030680"/>
    </source>
</evidence>
<keyword evidence="5" id="KW-0238">DNA-binding</keyword>
<organism evidence="10 11">
    <name type="scientific">Galdieria sulphuraria</name>
    <name type="common">Red alga</name>
    <dbReference type="NCBI Taxonomy" id="130081"/>
    <lineage>
        <taxon>Eukaryota</taxon>
        <taxon>Rhodophyta</taxon>
        <taxon>Bangiophyceae</taxon>
        <taxon>Galdieriales</taxon>
        <taxon>Galdieriaceae</taxon>
        <taxon>Galdieria</taxon>
    </lineage>
</organism>
<proteinExistence type="inferred from homology"/>
<dbReference type="FunFam" id="1.10.10.10:FF:000037">
    <property type="entry name" value="Heat stress transcription factor B-4"/>
    <property type="match status" value="1"/>
</dbReference>
<dbReference type="GeneID" id="17087168"/>
<comment type="subcellular location">
    <subcellularLocation>
        <location evidence="1">Nucleus</location>
    </subcellularLocation>
</comment>
<evidence type="ECO:0000256" key="1">
    <source>
        <dbReference type="ARBA" id="ARBA00004123"/>
    </source>
</evidence>
<dbReference type="InterPro" id="IPR000232">
    <property type="entry name" value="HSF_DNA-bd"/>
</dbReference>
<dbReference type="PANTHER" id="PTHR10015">
    <property type="entry name" value="HEAT SHOCK TRANSCRIPTION FACTOR"/>
    <property type="match status" value="1"/>
</dbReference>
<evidence type="ECO:0000256" key="6">
    <source>
        <dbReference type="ARBA" id="ARBA00023163"/>
    </source>
</evidence>
<dbReference type="RefSeq" id="XP_005704839.1">
    <property type="nucleotide sequence ID" value="XM_005704782.1"/>
</dbReference>